<dbReference type="Pfam" id="PF04203">
    <property type="entry name" value="Sortase"/>
    <property type="match status" value="1"/>
</dbReference>
<dbReference type="EMBL" id="PSUL01000029">
    <property type="protein sequence ID" value="PPF11953.1"/>
    <property type="molecule type" value="Genomic_DNA"/>
</dbReference>
<dbReference type="SUPFAM" id="SSF63817">
    <property type="entry name" value="Sortase"/>
    <property type="match status" value="1"/>
</dbReference>
<evidence type="ECO:0000256" key="4">
    <source>
        <dbReference type="SAM" id="Phobius"/>
    </source>
</evidence>
<dbReference type="CDD" id="cd05830">
    <property type="entry name" value="Sortase_E"/>
    <property type="match status" value="1"/>
</dbReference>
<dbReference type="InterPro" id="IPR042003">
    <property type="entry name" value="Sortase_E"/>
</dbReference>
<gene>
    <name evidence="5" type="ORF">C5C04_11490</name>
</gene>
<keyword evidence="4" id="KW-1133">Transmembrane helix</keyword>
<feature type="transmembrane region" description="Helical" evidence="4">
    <location>
        <begin position="38"/>
        <end position="58"/>
    </location>
</feature>
<feature type="active site" description="Acyl-thioester intermediate" evidence="2">
    <location>
        <position position="216"/>
    </location>
</feature>
<comment type="caution">
    <text evidence="5">The sequence shown here is derived from an EMBL/GenBank/DDBJ whole genome shotgun (WGS) entry which is preliminary data.</text>
</comment>
<sequence>MPYPRRHPPADPPDPSTTPGRPMTCTPRHSSRRTVLPALGAGIAVVGAAAIAYPFVWLEGIQNDLTSRTQQSDAGDAMWTPAQQMSVADEPAKGVDFATLYVPRFCADYQRIIRQGVDTDTVLDPGRIGHYPGTVMPGGVGNFAVAGHRNISGAPMHEIDKLTPGDVIFIASDAGWFTYRHLSSQTLPPNAVDAIAATPYHPEQAATGQFMTLRSCTGFQSTSRILPLAEFDTWTATDPRTAGSSA</sequence>
<dbReference type="AlphaFoldDB" id="A0ABD6W6D3"/>
<keyword evidence="4" id="KW-0472">Membrane</keyword>
<evidence type="ECO:0000313" key="5">
    <source>
        <dbReference type="EMBL" id="PPF11953.1"/>
    </source>
</evidence>
<keyword evidence="4" id="KW-0812">Transmembrane</keyword>
<dbReference type="Proteomes" id="UP000237881">
    <property type="component" value="Unassembled WGS sequence"/>
</dbReference>
<protein>
    <recommendedName>
        <fullName evidence="7">Class E sortase</fullName>
    </recommendedName>
</protein>
<evidence type="ECO:0008006" key="7">
    <source>
        <dbReference type="Google" id="ProtNLM"/>
    </source>
</evidence>
<evidence type="ECO:0000256" key="3">
    <source>
        <dbReference type="SAM" id="MobiDB-lite"/>
    </source>
</evidence>
<name>A0ABD6W6D3_RATRA</name>
<organism evidence="5 6">
    <name type="scientific">Rathayibacter rathayi</name>
    <name type="common">Corynebacterium rathayi</name>
    <dbReference type="NCBI Taxonomy" id="33887"/>
    <lineage>
        <taxon>Bacteria</taxon>
        <taxon>Bacillati</taxon>
        <taxon>Actinomycetota</taxon>
        <taxon>Actinomycetes</taxon>
        <taxon>Micrococcales</taxon>
        <taxon>Microbacteriaceae</taxon>
        <taxon>Rathayibacter</taxon>
    </lineage>
</organism>
<keyword evidence="1" id="KW-0378">Hydrolase</keyword>
<evidence type="ECO:0000313" key="6">
    <source>
        <dbReference type="Proteomes" id="UP000237881"/>
    </source>
</evidence>
<dbReference type="InterPro" id="IPR005754">
    <property type="entry name" value="Sortase"/>
</dbReference>
<evidence type="ECO:0000256" key="2">
    <source>
        <dbReference type="PIRSR" id="PIRSR605754-1"/>
    </source>
</evidence>
<feature type="region of interest" description="Disordered" evidence="3">
    <location>
        <begin position="1"/>
        <end position="29"/>
    </location>
</feature>
<reference evidence="5 6" key="1">
    <citation type="submission" date="2018-02" db="EMBL/GenBank/DDBJ databases">
        <title>Bacteriophage NCPPB3778 and a type I-E CRISPR drive the evolution of the US Biological Select Agent, Rathayibacter toxicus.</title>
        <authorList>
            <person name="Davis E.W.II."/>
            <person name="Tabima J.F."/>
            <person name="Weisberg A.J."/>
            <person name="Lopes L.D."/>
            <person name="Wiseman M.S."/>
            <person name="Wiseman M.S."/>
            <person name="Pupko T."/>
            <person name="Belcher M.S."/>
            <person name="Sechler A.J."/>
            <person name="Tancos M.A."/>
            <person name="Schroeder B.K."/>
            <person name="Murray T.D."/>
            <person name="Luster D.G."/>
            <person name="Schneider W.L."/>
            <person name="Rogers E."/>
            <person name="Andreote F.D."/>
            <person name="Grunwald N.J."/>
            <person name="Putnam M.L."/>
            <person name="Chang J.H."/>
        </authorList>
    </citation>
    <scope>NUCLEOTIDE SEQUENCE [LARGE SCALE GENOMIC DNA]</scope>
    <source>
        <strain evidence="5 6">AY1I9</strain>
    </source>
</reference>
<dbReference type="GO" id="GO:0016787">
    <property type="term" value="F:hydrolase activity"/>
    <property type="evidence" value="ECO:0007669"/>
    <property type="project" value="UniProtKB-KW"/>
</dbReference>
<dbReference type="Gene3D" id="2.40.260.10">
    <property type="entry name" value="Sortase"/>
    <property type="match status" value="1"/>
</dbReference>
<proteinExistence type="predicted"/>
<evidence type="ECO:0000256" key="1">
    <source>
        <dbReference type="ARBA" id="ARBA00022801"/>
    </source>
</evidence>
<dbReference type="InterPro" id="IPR023365">
    <property type="entry name" value="Sortase_dom-sf"/>
</dbReference>
<accession>A0ABD6W6D3</accession>
<feature type="active site" description="Proton donor/acceptor" evidence="2">
    <location>
        <position position="148"/>
    </location>
</feature>